<keyword evidence="10 13" id="KW-0289">Folate biosynthesis</keyword>
<evidence type="ECO:0000256" key="13">
    <source>
        <dbReference type="RuleBase" id="RU361205"/>
    </source>
</evidence>
<comment type="pathway">
    <text evidence="3 13">Cofactor biosynthesis; tetrahydrofolate biosynthesis; 7,8-dihydrofolate from 2-amino-4-hydroxy-6-hydroxymethyl-7,8-dihydropteridine diphosphate and 4-aminobenzoate: step 1/2.</text>
</comment>
<name>A0A0H2YQN9_CLOP1</name>
<evidence type="ECO:0000256" key="12">
    <source>
        <dbReference type="ARBA" id="ARBA00053449"/>
    </source>
</evidence>
<dbReference type="InterPro" id="IPR006390">
    <property type="entry name" value="DHP_synth_dom"/>
</dbReference>
<dbReference type="GO" id="GO:0046654">
    <property type="term" value="P:tetrahydrofolate biosynthetic process"/>
    <property type="evidence" value="ECO:0007669"/>
    <property type="project" value="UniProtKB-UniPathway"/>
</dbReference>
<comment type="function">
    <text evidence="12 13">Catalyzes the condensation of para-aminobenzoate (pABA) with 6-hydroxymethyl-7,8-dihydropterin diphosphate (DHPt-PP) to form 7,8-dihydropteroate (H2Pte), the immediate precursor of folate derivatives.</text>
</comment>
<evidence type="ECO:0000256" key="2">
    <source>
        <dbReference type="ARBA" id="ARBA00001946"/>
    </source>
</evidence>
<evidence type="ECO:0000256" key="6">
    <source>
        <dbReference type="ARBA" id="ARBA00016919"/>
    </source>
</evidence>
<dbReference type="InterPro" id="IPR011005">
    <property type="entry name" value="Dihydropteroate_synth-like_sf"/>
</dbReference>
<evidence type="ECO:0000256" key="11">
    <source>
        <dbReference type="ARBA" id="ARBA00030193"/>
    </source>
</evidence>
<dbReference type="PROSITE" id="PS00793">
    <property type="entry name" value="DHPS_2"/>
    <property type="match status" value="1"/>
</dbReference>
<dbReference type="RefSeq" id="WP_011590645.1">
    <property type="nucleotide sequence ID" value="NC_008261.1"/>
</dbReference>
<dbReference type="PROSITE" id="PS50972">
    <property type="entry name" value="PTERIN_BINDING"/>
    <property type="match status" value="1"/>
</dbReference>
<dbReference type="eggNOG" id="COG0294">
    <property type="taxonomic scope" value="Bacteria"/>
</dbReference>
<dbReference type="InterPro" id="IPR045031">
    <property type="entry name" value="DHP_synth-like"/>
</dbReference>
<dbReference type="EMBL" id="CP000246">
    <property type="protein sequence ID" value="ABG82901.1"/>
    <property type="molecule type" value="Genomic_DNA"/>
</dbReference>
<evidence type="ECO:0000256" key="9">
    <source>
        <dbReference type="ARBA" id="ARBA00022842"/>
    </source>
</evidence>
<accession>A0A0H2YQN9</accession>
<dbReference type="GO" id="GO:0046656">
    <property type="term" value="P:folic acid biosynthetic process"/>
    <property type="evidence" value="ECO:0007669"/>
    <property type="project" value="UniProtKB-KW"/>
</dbReference>
<evidence type="ECO:0000259" key="14">
    <source>
        <dbReference type="PROSITE" id="PS50972"/>
    </source>
</evidence>
<dbReference type="InterPro" id="IPR000489">
    <property type="entry name" value="Pterin-binding_dom"/>
</dbReference>
<dbReference type="PROSITE" id="PS00792">
    <property type="entry name" value="DHPS_1"/>
    <property type="match status" value="1"/>
</dbReference>
<dbReference type="GO" id="GO:0046872">
    <property type="term" value="F:metal ion binding"/>
    <property type="evidence" value="ECO:0007669"/>
    <property type="project" value="UniProtKB-KW"/>
</dbReference>
<dbReference type="SMR" id="A0A0H2YQN9"/>
<comment type="similarity">
    <text evidence="4 13">Belongs to the DHPS family.</text>
</comment>
<keyword evidence="8 13" id="KW-0479">Metal-binding</keyword>
<dbReference type="EC" id="2.5.1.15" evidence="5 13"/>
<dbReference type="NCBIfam" id="TIGR01496">
    <property type="entry name" value="DHPS"/>
    <property type="match status" value="1"/>
</dbReference>
<comment type="catalytic activity">
    <reaction evidence="1">
        <text>(7,8-dihydropterin-6-yl)methyl diphosphate + 4-aminobenzoate = 7,8-dihydropteroate + diphosphate</text>
        <dbReference type="Rhea" id="RHEA:19949"/>
        <dbReference type="ChEBI" id="CHEBI:17836"/>
        <dbReference type="ChEBI" id="CHEBI:17839"/>
        <dbReference type="ChEBI" id="CHEBI:33019"/>
        <dbReference type="ChEBI" id="CHEBI:72950"/>
        <dbReference type="EC" id="2.5.1.15"/>
    </reaction>
</comment>
<evidence type="ECO:0000313" key="16">
    <source>
        <dbReference type="Proteomes" id="UP000001823"/>
    </source>
</evidence>
<dbReference type="Proteomes" id="UP000001823">
    <property type="component" value="Chromosome"/>
</dbReference>
<dbReference type="KEGG" id="cpf:CPF_1276"/>
<keyword evidence="16" id="KW-1185">Reference proteome</keyword>
<dbReference type="FunFam" id="3.20.20.20:FF:000006">
    <property type="entry name" value="Dihydropteroate synthase"/>
    <property type="match status" value="1"/>
</dbReference>
<keyword evidence="7 13" id="KW-0808">Transferase</keyword>
<dbReference type="PANTHER" id="PTHR20941:SF1">
    <property type="entry name" value="FOLIC ACID SYNTHESIS PROTEIN FOL1"/>
    <property type="match status" value="1"/>
</dbReference>
<evidence type="ECO:0000256" key="4">
    <source>
        <dbReference type="ARBA" id="ARBA00009503"/>
    </source>
</evidence>
<evidence type="ECO:0000256" key="7">
    <source>
        <dbReference type="ARBA" id="ARBA00022679"/>
    </source>
</evidence>
<dbReference type="UniPathway" id="UPA00077">
    <property type="reaction ID" value="UER00156"/>
</dbReference>
<proteinExistence type="inferred from homology"/>
<organism evidence="15 16">
    <name type="scientific">Clostridium perfringens (strain ATCC 13124 / DSM 756 / JCM 1290 / NCIMB 6125 / NCTC 8237 / Type A)</name>
    <dbReference type="NCBI Taxonomy" id="195103"/>
    <lineage>
        <taxon>Bacteria</taxon>
        <taxon>Bacillati</taxon>
        <taxon>Bacillota</taxon>
        <taxon>Clostridia</taxon>
        <taxon>Eubacteriales</taxon>
        <taxon>Clostridiaceae</taxon>
        <taxon>Clostridium</taxon>
    </lineage>
</organism>
<dbReference type="GO" id="GO:0005829">
    <property type="term" value="C:cytosol"/>
    <property type="evidence" value="ECO:0007669"/>
    <property type="project" value="TreeGrafter"/>
</dbReference>
<feature type="domain" description="Pterin-binding" evidence="14">
    <location>
        <begin position="14"/>
        <end position="262"/>
    </location>
</feature>
<dbReference type="GO" id="GO:0004156">
    <property type="term" value="F:dihydropteroate synthase activity"/>
    <property type="evidence" value="ECO:0007669"/>
    <property type="project" value="UniProtKB-EC"/>
</dbReference>
<dbReference type="PaxDb" id="195103-CPF_1276"/>
<evidence type="ECO:0000256" key="1">
    <source>
        <dbReference type="ARBA" id="ARBA00000012"/>
    </source>
</evidence>
<sequence length="269" mass="30041">MKIGNKEFEIGKRTYIMGILNVTPDSFSDGGKYNDIELALKRAEKMINDGVDIIDIGGESTRPTHTPVGEEEELNRVVPVIKALREKFDIPISVDTYKGKVAEEAIKAGADLINDVWGFKRDKYMATVAAKYGVPCCIMHNRNDNEYGDDIIETMKSDMEECIKIALDAGVKKENIILDPGIGFAKDYDQNLEVLNRLDEFCNMDYPVLLGTSRKSVIGNTLNLPTDERLEGTLATTTLGIIKGCEFVRVHDVLENKRTALMTDAMVRR</sequence>
<protein>
    <recommendedName>
        <fullName evidence="6 13">Dihydropteroate synthase</fullName>
        <shortName evidence="13">DHPS</shortName>
        <ecNumber evidence="5 13">2.5.1.15</ecNumber>
    </recommendedName>
    <alternativeName>
        <fullName evidence="11 13">Dihydropteroate pyrophosphorylase</fullName>
    </alternativeName>
</protein>
<evidence type="ECO:0000256" key="5">
    <source>
        <dbReference type="ARBA" id="ARBA00012458"/>
    </source>
</evidence>
<dbReference type="PANTHER" id="PTHR20941">
    <property type="entry name" value="FOLATE SYNTHESIS PROTEINS"/>
    <property type="match status" value="1"/>
</dbReference>
<evidence type="ECO:0000313" key="15">
    <source>
        <dbReference type="EMBL" id="ABG82901.1"/>
    </source>
</evidence>
<gene>
    <name evidence="15" type="primary">folP</name>
    <name evidence="15" type="ordered locus">CPF_1276</name>
</gene>
<dbReference type="HOGENOM" id="CLU_008023_1_3_9"/>
<evidence type="ECO:0000256" key="10">
    <source>
        <dbReference type="ARBA" id="ARBA00022909"/>
    </source>
</evidence>
<evidence type="ECO:0000256" key="8">
    <source>
        <dbReference type="ARBA" id="ARBA00022723"/>
    </source>
</evidence>
<dbReference type="Pfam" id="PF00809">
    <property type="entry name" value="Pterin_bind"/>
    <property type="match status" value="1"/>
</dbReference>
<dbReference type="AlphaFoldDB" id="A0A0H2YQN9"/>
<dbReference type="SUPFAM" id="SSF51717">
    <property type="entry name" value="Dihydropteroate synthetase-like"/>
    <property type="match status" value="1"/>
</dbReference>
<dbReference type="STRING" id="195103.CPF_1276"/>
<keyword evidence="9 13" id="KW-0460">Magnesium</keyword>
<dbReference type="CDD" id="cd00739">
    <property type="entry name" value="DHPS"/>
    <property type="match status" value="1"/>
</dbReference>
<reference evidence="15 16" key="1">
    <citation type="journal article" date="2006" name="Genome Res.">
        <title>Skewed genomic variability in strains of the toxigenic bacterial pathogen, Clostridium perfringens.</title>
        <authorList>
            <person name="Myers G.S."/>
            <person name="Rasko D.A."/>
            <person name="Cheung J.K."/>
            <person name="Ravel J."/>
            <person name="Seshadri R."/>
            <person name="Deboy R.T."/>
            <person name="Ren Q."/>
            <person name="Varga J."/>
            <person name="Awad M.M."/>
            <person name="Brinkac L.M."/>
            <person name="Daugherty S.C."/>
            <person name="Haft D.H."/>
            <person name="Dodson R.J."/>
            <person name="Madupu R."/>
            <person name="Nelson W.C."/>
            <person name="Rosovitz M.J."/>
            <person name="Sullivan S.A."/>
            <person name="Khouri H."/>
            <person name="Dimitrov G.I."/>
            <person name="Watkins K.L."/>
            <person name="Mulligan S."/>
            <person name="Benton J."/>
            <person name="Radune D."/>
            <person name="Fisher D.J."/>
            <person name="Atkins H.S."/>
            <person name="Hiscox T."/>
            <person name="Jost B.H."/>
            <person name="Billington S.J."/>
            <person name="Songer J.G."/>
            <person name="McClane B.A."/>
            <person name="Titball R.W."/>
            <person name="Rood J.I."/>
            <person name="Melville S.B."/>
            <person name="Paulsen I.T."/>
        </authorList>
    </citation>
    <scope>NUCLEOTIDE SEQUENCE [LARGE SCALE GENOMIC DNA]</scope>
    <source>
        <strain evidence="16">ATCC 13124 / DSM 756 / JCM 1290 / NCIMB 6125 / NCTC 8237 / S 107 / Type A</strain>
    </source>
</reference>
<evidence type="ECO:0000256" key="3">
    <source>
        <dbReference type="ARBA" id="ARBA00004763"/>
    </source>
</evidence>
<dbReference type="Gene3D" id="3.20.20.20">
    <property type="entry name" value="Dihydropteroate synthase-like"/>
    <property type="match status" value="1"/>
</dbReference>
<comment type="cofactor">
    <cofactor evidence="2 13">
        <name>Mg(2+)</name>
        <dbReference type="ChEBI" id="CHEBI:18420"/>
    </cofactor>
</comment>